<accession>A0AAV9CPP2</accession>
<name>A0AAV9CPP2_ACOCL</name>
<evidence type="ECO:0000313" key="3">
    <source>
        <dbReference type="Proteomes" id="UP001180020"/>
    </source>
</evidence>
<keyword evidence="3" id="KW-1185">Reference proteome</keyword>
<dbReference type="EMBL" id="JAUJYO010000018">
    <property type="protein sequence ID" value="KAK1290664.1"/>
    <property type="molecule type" value="Genomic_DNA"/>
</dbReference>
<dbReference type="AlphaFoldDB" id="A0AAV9CPP2"/>
<feature type="region of interest" description="Disordered" evidence="1">
    <location>
        <begin position="44"/>
        <end position="65"/>
    </location>
</feature>
<evidence type="ECO:0000313" key="2">
    <source>
        <dbReference type="EMBL" id="KAK1290664.1"/>
    </source>
</evidence>
<proteinExistence type="predicted"/>
<evidence type="ECO:0000256" key="1">
    <source>
        <dbReference type="SAM" id="MobiDB-lite"/>
    </source>
</evidence>
<organism evidence="2 3">
    <name type="scientific">Acorus calamus</name>
    <name type="common">Sweet flag</name>
    <dbReference type="NCBI Taxonomy" id="4465"/>
    <lineage>
        <taxon>Eukaryota</taxon>
        <taxon>Viridiplantae</taxon>
        <taxon>Streptophyta</taxon>
        <taxon>Embryophyta</taxon>
        <taxon>Tracheophyta</taxon>
        <taxon>Spermatophyta</taxon>
        <taxon>Magnoliopsida</taxon>
        <taxon>Liliopsida</taxon>
        <taxon>Acoraceae</taxon>
        <taxon>Acorus</taxon>
    </lineage>
</organism>
<dbReference type="PANTHER" id="PTHR33108">
    <property type="entry name" value="OS01G0745000 PROTEIN"/>
    <property type="match status" value="1"/>
</dbReference>
<dbReference type="InterPro" id="IPR012876">
    <property type="entry name" value="DUF1677_pln"/>
</dbReference>
<dbReference type="PANTHER" id="PTHR33108:SF14">
    <property type="entry name" value="OS01G0745000 PROTEIN"/>
    <property type="match status" value="1"/>
</dbReference>
<dbReference type="Proteomes" id="UP001180020">
    <property type="component" value="Unassembled WGS sequence"/>
</dbReference>
<protein>
    <submittedName>
        <fullName evidence="2">Uncharacterized protein</fullName>
    </submittedName>
</protein>
<sequence length="191" mass="21736">MDSLVKEMIVTISSYPMSDESGDLSNTLVRNVTSDDYDRRAMQNTSDEQVLPHHQPSPKKNQDLRRVFSDITDESNEIMIKGRHSLSINPNEAERVECVCCGFIEDCTPAYIFNIRQAHCGEWVCGLCSEAVKEQMSRDSNRKITVGEALGLHMDFCKKFNKTTRVNPKLSLASTMRDIARRSIQYRQGQP</sequence>
<comment type="caution">
    <text evidence="2">The sequence shown here is derived from an EMBL/GenBank/DDBJ whole genome shotgun (WGS) entry which is preliminary data.</text>
</comment>
<reference evidence="2" key="2">
    <citation type="submission" date="2023-06" db="EMBL/GenBank/DDBJ databases">
        <authorList>
            <person name="Ma L."/>
            <person name="Liu K.-W."/>
            <person name="Li Z."/>
            <person name="Hsiao Y.-Y."/>
            <person name="Qi Y."/>
            <person name="Fu T."/>
            <person name="Tang G."/>
            <person name="Zhang D."/>
            <person name="Sun W.-H."/>
            <person name="Liu D.-K."/>
            <person name="Li Y."/>
            <person name="Chen G.-Z."/>
            <person name="Liu X.-D."/>
            <person name="Liao X.-Y."/>
            <person name="Jiang Y.-T."/>
            <person name="Yu X."/>
            <person name="Hao Y."/>
            <person name="Huang J."/>
            <person name="Zhao X.-W."/>
            <person name="Ke S."/>
            <person name="Chen Y.-Y."/>
            <person name="Wu W.-L."/>
            <person name="Hsu J.-L."/>
            <person name="Lin Y.-F."/>
            <person name="Huang M.-D."/>
            <person name="Li C.-Y."/>
            <person name="Huang L."/>
            <person name="Wang Z.-W."/>
            <person name="Zhao X."/>
            <person name="Zhong W.-Y."/>
            <person name="Peng D.-H."/>
            <person name="Ahmad S."/>
            <person name="Lan S."/>
            <person name="Zhang J.-S."/>
            <person name="Tsai W.-C."/>
            <person name="Van De Peer Y."/>
            <person name="Liu Z.-J."/>
        </authorList>
    </citation>
    <scope>NUCLEOTIDE SEQUENCE</scope>
    <source>
        <strain evidence="2">CP</strain>
        <tissue evidence="2">Leaves</tissue>
    </source>
</reference>
<dbReference type="Pfam" id="PF07911">
    <property type="entry name" value="DUF1677"/>
    <property type="match status" value="1"/>
</dbReference>
<reference evidence="2" key="1">
    <citation type="journal article" date="2023" name="Nat. Commun.">
        <title>Diploid and tetraploid genomes of Acorus and the evolution of monocots.</title>
        <authorList>
            <person name="Ma L."/>
            <person name="Liu K.W."/>
            <person name="Li Z."/>
            <person name="Hsiao Y.Y."/>
            <person name="Qi Y."/>
            <person name="Fu T."/>
            <person name="Tang G.D."/>
            <person name="Zhang D."/>
            <person name="Sun W.H."/>
            <person name="Liu D.K."/>
            <person name="Li Y."/>
            <person name="Chen G.Z."/>
            <person name="Liu X.D."/>
            <person name="Liao X.Y."/>
            <person name="Jiang Y.T."/>
            <person name="Yu X."/>
            <person name="Hao Y."/>
            <person name="Huang J."/>
            <person name="Zhao X.W."/>
            <person name="Ke S."/>
            <person name="Chen Y.Y."/>
            <person name="Wu W.L."/>
            <person name="Hsu J.L."/>
            <person name="Lin Y.F."/>
            <person name="Huang M.D."/>
            <person name="Li C.Y."/>
            <person name="Huang L."/>
            <person name="Wang Z.W."/>
            <person name="Zhao X."/>
            <person name="Zhong W.Y."/>
            <person name="Peng D.H."/>
            <person name="Ahmad S."/>
            <person name="Lan S."/>
            <person name="Zhang J.S."/>
            <person name="Tsai W.C."/>
            <person name="Van de Peer Y."/>
            <person name="Liu Z.J."/>
        </authorList>
    </citation>
    <scope>NUCLEOTIDE SEQUENCE</scope>
    <source>
        <strain evidence="2">CP</strain>
    </source>
</reference>
<gene>
    <name evidence="2" type="ORF">QJS10_CPB18g01038</name>
</gene>